<organism evidence="2 3">
    <name type="scientific">Mycolicibacterium sarraceniae</name>
    <dbReference type="NCBI Taxonomy" id="1534348"/>
    <lineage>
        <taxon>Bacteria</taxon>
        <taxon>Bacillati</taxon>
        <taxon>Actinomycetota</taxon>
        <taxon>Actinomycetes</taxon>
        <taxon>Mycobacteriales</taxon>
        <taxon>Mycobacteriaceae</taxon>
        <taxon>Mycolicibacterium</taxon>
    </lineage>
</organism>
<keyword evidence="1" id="KW-0472">Membrane</keyword>
<dbReference type="Proteomes" id="UP000466445">
    <property type="component" value="Chromosome"/>
</dbReference>
<dbReference type="AlphaFoldDB" id="A0A7I7SX59"/>
<name>A0A7I7SX59_9MYCO</name>
<evidence type="ECO:0000313" key="3">
    <source>
        <dbReference type="Proteomes" id="UP000466445"/>
    </source>
</evidence>
<proteinExistence type="predicted"/>
<dbReference type="EMBL" id="AP022595">
    <property type="protein sequence ID" value="BBY60901.1"/>
    <property type="molecule type" value="Genomic_DNA"/>
</dbReference>
<protein>
    <submittedName>
        <fullName evidence="2">Uncharacterized protein</fullName>
    </submittedName>
</protein>
<keyword evidence="1" id="KW-1133">Transmembrane helix</keyword>
<accession>A0A7I7SX59</accession>
<feature type="transmembrane region" description="Helical" evidence="1">
    <location>
        <begin position="24"/>
        <end position="45"/>
    </location>
</feature>
<gene>
    <name evidence="2" type="ORF">MSAR_40370</name>
</gene>
<evidence type="ECO:0000313" key="2">
    <source>
        <dbReference type="EMBL" id="BBY60901.1"/>
    </source>
</evidence>
<evidence type="ECO:0000256" key="1">
    <source>
        <dbReference type="SAM" id="Phobius"/>
    </source>
</evidence>
<dbReference type="KEGG" id="msar:MSAR_40370"/>
<sequence>MLAVVGATVSAIRAATYFPDNQRLLPFVVLGLWLVASLVVLIVASRTLHRSPAERSPSLGR</sequence>
<keyword evidence="3" id="KW-1185">Reference proteome</keyword>
<dbReference type="RefSeq" id="WP_163694297.1">
    <property type="nucleotide sequence ID" value="NZ_AP022595.1"/>
</dbReference>
<keyword evidence="1" id="KW-0812">Transmembrane</keyword>
<reference evidence="2 3" key="1">
    <citation type="journal article" date="2019" name="Emerg. Microbes Infect.">
        <title>Comprehensive subspecies identification of 175 nontuberculous mycobacteria species based on 7547 genomic profiles.</title>
        <authorList>
            <person name="Matsumoto Y."/>
            <person name="Kinjo T."/>
            <person name="Motooka D."/>
            <person name="Nabeya D."/>
            <person name="Jung N."/>
            <person name="Uechi K."/>
            <person name="Horii T."/>
            <person name="Iida T."/>
            <person name="Fujita J."/>
            <person name="Nakamura S."/>
        </authorList>
    </citation>
    <scope>NUCLEOTIDE SEQUENCE [LARGE SCALE GENOMIC DNA]</scope>
    <source>
        <strain evidence="2 3">JCM 30395</strain>
    </source>
</reference>